<gene>
    <name evidence="2" type="ORF">MtrunA17_Chr7g0249371</name>
</gene>
<feature type="signal peptide" evidence="1">
    <location>
        <begin position="1"/>
        <end position="21"/>
    </location>
</feature>
<reference evidence="2" key="1">
    <citation type="journal article" date="2018" name="Nat. Plants">
        <title>Whole-genome landscape of Medicago truncatula symbiotic genes.</title>
        <authorList>
            <person name="Pecrix Y."/>
            <person name="Gamas P."/>
            <person name="Carrere S."/>
        </authorList>
    </citation>
    <scope>NUCLEOTIDE SEQUENCE</scope>
    <source>
        <tissue evidence="2">Leaves</tissue>
    </source>
</reference>
<dbReference type="AlphaFoldDB" id="A0A396H1J5"/>
<proteinExistence type="predicted"/>
<evidence type="ECO:0000256" key="1">
    <source>
        <dbReference type="SAM" id="SignalP"/>
    </source>
</evidence>
<sequence>MFVSRHTYQLLILFLPNILQLQTLSCGKLAITNFRCNQDRVVRASHVDFKISLSDSSCGSIDVADWQ</sequence>
<organism evidence="2">
    <name type="scientific">Medicago truncatula</name>
    <name type="common">Barrel medic</name>
    <name type="synonym">Medicago tribuloides</name>
    <dbReference type="NCBI Taxonomy" id="3880"/>
    <lineage>
        <taxon>Eukaryota</taxon>
        <taxon>Viridiplantae</taxon>
        <taxon>Streptophyta</taxon>
        <taxon>Embryophyta</taxon>
        <taxon>Tracheophyta</taxon>
        <taxon>Spermatophyta</taxon>
        <taxon>Magnoliopsida</taxon>
        <taxon>eudicotyledons</taxon>
        <taxon>Gunneridae</taxon>
        <taxon>Pentapetalae</taxon>
        <taxon>rosids</taxon>
        <taxon>fabids</taxon>
        <taxon>Fabales</taxon>
        <taxon>Fabaceae</taxon>
        <taxon>Papilionoideae</taxon>
        <taxon>50 kb inversion clade</taxon>
        <taxon>NPAAA clade</taxon>
        <taxon>Hologalegina</taxon>
        <taxon>IRL clade</taxon>
        <taxon>Trifolieae</taxon>
        <taxon>Medicago</taxon>
    </lineage>
</organism>
<keyword evidence="1" id="KW-0732">Signal</keyword>
<dbReference type="EMBL" id="PSQE01000007">
    <property type="protein sequence ID" value="RHN47110.1"/>
    <property type="molecule type" value="Genomic_DNA"/>
</dbReference>
<comment type="caution">
    <text evidence="2">The sequence shown here is derived from an EMBL/GenBank/DDBJ whole genome shotgun (WGS) entry which is preliminary data.</text>
</comment>
<dbReference type="Gramene" id="rna41666">
    <property type="protein sequence ID" value="RHN47110.1"/>
    <property type="gene ID" value="gene41666"/>
</dbReference>
<evidence type="ECO:0000313" key="2">
    <source>
        <dbReference type="EMBL" id="RHN47110.1"/>
    </source>
</evidence>
<feature type="chain" id="PRO_5017213612" evidence="1">
    <location>
        <begin position="22"/>
        <end position="67"/>
    </location>
</feature>
<dbReference type="Proteomes" id="UP000265566">
    <property type="component" value="Chromosome 7"/>
</dbReference>
<name>A0A396H1J5_MEDTR</name>
<protein>
    <submittedName>
        <fullName evidence="2">Uncharacterized protein</fullName>
    </submittedName>
</protein>
<accession>A0A396H1J5</accession>